<dbReference type="GO" id="GO:0090729">
    <property type="term" value="F:toxin activity"/>
    <property type="evidence" value="ECO:0007669"/>
    <property type="project" value="UniProtKB-KW"/>
</dbReference>
<dbReference type="PANTHER" id="PTHR38340:SF1">
    <property type="entry name" value="S-LAYER PROTEIN"/>
    <property type="match status" value="1"/>
</dbReference>
<dbReference type="InterPro" id="IPR001343">
    <property type="entry name" value="Hemolysn_Ca-bd"/>
</dbReference>
<reference evidence="8 9" key="1">
    <citation type="submission" date="2014-03" db="EMBL/GenBank/DDBJ databases">
        <title>Draft Genome Sequence of Actibacterium mucosum KCTC 23349, a Marine Alphaproteobacterium with Complex Ionic Requirements Isolated from Mediterranean Seawater at Malvarrosa Beach, Valencia, Spain.</title>
        <authorList>
            <person name="Arahal D.R."/>
            <person name="Shao Z."/>
            <person name="Lai Q."/>
            <person name="Pujalte M.J."/>
        </authorList>
    </citation>
    <scope>NUCLEOTIDE SEQUENCE [LARGE SCALE GENOMIC DNA]</scope>
    <source>
        <strain evidence="8 9">KCTC 23349</strain>
    </source>
</reference>
<dbReference type="GO" id="GO:0005576">
    <property type="term" value="C:extracellular region"/>
    <property type="evidence" value="ECO:0007669"/>
    <property type="project" value="UniProtKB-SubCell"/>
</dbReference>
<dbReference type="InterPro" id="IPR050557">
    <property type="entry name" value="RTX_toxin/Mannuronan_C5-epim"/>
</dbReference>
<protein>
    <recommendedName>
        <fullName evidence="10">Calcium-binding protein</fullName>
    </recommendedName>
</protein>
<dbReference type="InterPro" id="IPR018511">
    <property type="entry name" value="Hemolysin-typ_Ca-bd_CS"/>
</dbReference>
<dbReference type="AlphaFoldDB" id="A0A037ZPB2"/>
<dbReference type="PRINTS" id="PR01488">
    <property type="entry name" value="RTXTOXINA"/>
</dbReference>
<keyword evidence="4" id="KW-0800">Toxin</keyword>
<dbReference type="PANTHER" id="PTHR38340">
    <property type="entry name" value="S-LAYER PROTEIN"/>
    <property type="match status" value="1"/>
</dbReference>
<organism evidence="8 9">
    <name type="scientific">Actibacterium mucosum KCTC 23349</name>
    <dbReference type="NCBI Taxonomy" id="1454373"/>
    <lineage>
        <taxon>Bacteria</taxon>
        <taxon>Pseudomonadati</taxon>
        <taxon>Pseudomonadota</taxon>
        <taxon>Alphaproteobacteria</taxon>
        <taxon>Rhodobacterales</taxon>
        <taxon>Roseobacteraceae</taxon>
        <taxon>Actibacterium</taxon>
    </lineage>
</organism>
<dbReference type="PRINTS" id="PR00313">
    <property type="entry name" value="CABNDNGRPT"/>
</dbReference>
<dbReference type="Pfam" id="PF00353">
    <property type="entry name" value="HemolysinCabind"/>
    <property type="match status" value="3"/>
</dbReference>
<evidence type="ECO:0000256" key="3">
    <source>
        <dbReference type="ARBA" id="ARBA00022525"/>
    </source>
</evidence>
<dbReference type="GO" id="GO:0005509">
    <property type="term" value="F:calcium ion binding"/>
    <property type="evidence" value="ECO:0007669"/>
    <property type="project" value="InterPro"/>
</dbReference>
<dbReference type="PROSITE" id="PS00330">
    <property type="entry name" value="HEMOLYSIN_CALCIUM"/>
    <property type="match status" value="2"/>
</dbReference>
<evidence type="ECO:0000256" key="4">
    <source>
        <dbReference type="ARBA" id="ARBA00022656"/>
    </source>
</evidence>
<proteinExistence type="predicted"/>
<comment type="caution">
    <text evidence="8">The sequence shown here is derived from an EMBL/GenBank/DDBJ whole genome shotgun (WGS) entry which is preliminary data.</text>
</comment>
<dbReference type="InterPro" id="IPR017853">
    <property type="entry name" value="GH"/>
</dbReference>
<keyword evidence="5" id="KW-0677">Repeat</keyword>
<evidence type="ECO:0000256" key="5">
    <source>
        <dbReference type="ARBA" id="ARBA00022737"/>
    </source>
</evidence>
<dbReference type="Gene3D" id="3.20.20.80">
    <property type="entry name" value="Glycosidases"/>
    <property type="match status" value="1"/>
</dbReference>
<keyword evidence="3" id="KW-0964">Secreted</keyword>
<keyword evidence="7" id="KW-0472">Membrane</keyword>
<comment type="subcellular location">
    <subcellularLocation>
        <location evidence="1">Membrane</location>
    </subcellularLocation>
    <subcellularLocation>
        <location evidence="2">Secreted</location>
    </subcellularLocation>
</comment>
<evidence type="ECO:0000256" key="7">
    <source>
        <dbReference type="ARBA" id="ARBA00023136"/>
    </source>
</evidence>
<dbReference type="SUPFAM" id="SSF51445">
    <property type="entry name" value="(Trans)glycosidases"/>
    <property type="match status" value="1"/>
</dbReference>
<evidence type="ECO:0000256" key="6">
    <source>
        <dbReference type="ARBA" id="ARBA00023026"/>
    </source>
</evidence>
<evidence type="ECO:0000313" key="8">
    <source>
        <dbReference type="EMBL" id="KAJ56666.1"/>
    </source>
</evidence>
<dbReference type="InterPro" id="IPR003995">
    <property type="entry name" value="RTX_toxin_determinant-A"/>
</dbReference>
<dbReference type="GO" id="GO:0016020">
    <property type="term" value="C:membrane"/>
    <property type="evidence" value="ECO:0007669"/>
    <property type="project" value="UniProtKB-SubCell"/>
</dbReference>
<dbReference type="STRING" id="1454373.ACMU_06905"/>
<evidence type="ECO:0000256" key="2">
    <source>
        <dbReference type="ARBA" id="ARBA00004613"/>
    </source>
</evidence>
<evidence type="ECO:0008006" key="10">
    <source>
        <dbReference type="Google" id="ProtNLM"/>
    </source>
</evidence>
<accession>A0A037ZPB2</accession>
<gene>
    <name evidence="8" type="ORF">ACMU_06905</name>
</gene>
<dbReference type="RefSeq" id="WP_152544514.1">
    <property type="nucleotide sequence ID" value="NZ_JFKE01000002.1"/>
</dbReference>
<evidence type="ECO:0000313" key="9">
    <source>
        <dbReference type="Proteomes" id="UP000026249"/>
    </source>
</evidence>
<dbReference type="Proteomes" id="UP000026249">
    <property type="component" value="Unassembled WGS sequence"/>
</dbReference>
<name>A0A037ZPB2_9RHOB</name>
<dbReference type="Gene3D" id="2.150.10.10">
    <property type="entry name" value="Serralysin-like metalloprotease, C-terminal"/>
    <property type="match status" value="1"/>
</dbReference>
<dbReference type="OrthoDB" id="5242885at2"/>
<dbReference type="SUPFAM" id="SSF51120">
    <property type="entry name" value="beta-Roll"/>
    <property type="match status" value="2"/>
</dbReference>
<sequence>MADFMASFGAATDSGKTVSEDLFGAMMLYHVDDLGAGGTFTDVIDELGVSGAIRWSSRTWVENEWDLANPDAFAPDGVSYIEFVNWSIQESRPISVILPTMHMFDAAYDPASETPRGIDAQKLAELEAFLRDLLDPTDGTYDGVSIYAIEIGNEYWDKMASDEYGILADAIITTFADVIADLQADGTLPANFDAPRLLVQTGSPFGDESKSGGKYHDFNQANPGNNAETTLANTDIIDQLSTANRALVDGVVHHYFYNKTHIDGNGVYDGVFVGGLNDNSVEFRQIGKDTDIWNAAAGFGDLELHITAWNVKSDNYDQLGLHGASVLLEQFEYMIANDVEAAQLWQVQGAKFSSLSGQEGETDLSFLGIAYQWMTEFTTGATLLDSTLAGGEIEVNAYQTADTVVFFISSRSEEVQNVQIDFTGAVVNYAGITAMQLGVGTSDGQYVVDGTTVTVADYADPDAVAAVTNLGAGDVLADGTNLVLNPYEVVVIEYQLGLNFSNGDAGNNALNGGDFDDYISGWNGNDTIFGGNRNDVLFGNNGFDSLIGGAGDDYLNGGAAADQLGGWAGNDILEGKGGWDQLYGNAGDDILNGGEGNDRLAGGTGSDEFHFVGANIGHDVIADLDLAEDTIHLQINGVDDIGDLVIWNSSNGDVVIAWGSGPTNSIAIEGDLVRQDIVDATGLFVFG</sequence>
<dbReference type="EMBL" id="JFKE01000002">
    <property type="protein sequence ID" value="KAJ56666.1"/>
    <property type="molecule type" value="Genomic_DNA"/>
</dbReference>
<keyword evidence="6" id="KW-0843">Virulence</keyword>
<evidence type="ECO:0000256" key="1">
    <source>
        <dbReference type="ARBA" id="ARBA00004370"/>
    </source>
</evidence>
<keyword evidence="9" id="KW-1185">Reference proteome</keyword>
<dbReference type="InterPro" id="IPR011049">
    <property type="entry name" value="Serralysin-like_metalloprot_C"/>
</dbReference>